<keyword evidence="3" id="KW-1185">Reference proteome</keyword>
<evidence type="ECO:0000256" key="1">
    <source>
        <dbReference type="SAM" id="MobiDB-lite"/>
    </source>
</evidence>
<name>A0ABT3C634_9MYCO</name>
<evidence type="ECO:0000313" key="2">
    <source>
        <dbReference type="EMBL" id="MCV7224932.1"/>
    </source>
</evidence>
<sequence length="157" mass="17429">MTTHDQDQEVTEFTTAPADFTDGQSRTRPQATDPGIDGEPAPPAGNVQPTDNPHSVDNGQPPAHALPTDDALFAERDLSDLRSRWNDVQATFVDDPRECVQKADSLVSDAVEQLTSSFASARSRLEEQWSRGEEASTEELRLALKRYRDFFDRLLAV</sequence>
<feature type="region of interest" description="Disordered" evidence="1">
    <location>
        <begin position="1"/>
        <end position="67"/>
    </location>
</feature>
<dbReference type="Proteomes" id="UP001526201">
    <property type="component" value="Unassembled WGS sequence"/>
</dbReference>
<feature type="compositionally biased region" description="Polar residues" evidence="1">
    <location>
        <begin position="47"/>
        <end position="58"/>
    </location>
</feature>
<dbReference type="RefSeq" id="WP_264065683.1">
    <property type="nucleotide sequence ID" value="NZ_JACKTY010000012.1"/>
</dbReference>
<protein>
    <submittedName>
        <fullName evidence="2">Uncharacterized protein</fullName>
    </submittedName>
</protein>
<dbReference type="EMBL" id="JACKTY010000012">
    <property type="protein sequence ID" value="MCV7224932.1"/>
    <property type="molecule type" value="Genomic_DNA"/>
</dbReference>
<proteinExistence type="predicted"/>
<comment type="caution">
    <text evidence="2">The sequence shown here is derived from an EMBL/GenBank/DDBJ whole genome shotgun (WGS) entry which is preliminary data.</text>
</comment>
<evidence type="ECO:0000313" key="3">
    <source>
        <dbReference type="Proteomes" id="UP001526201"/>
    </source>
</evidence>
<reference evidence="2 3" key="1">
    <citation type="journal article" date="2022" name="BMC Genomics">
        <title>Comparative genome analysis of mycobacteria focusing on tRNA and non-coding RNA.</title>
        <authorList>
            <person name="Behra P.R.K."/>
            <person name="Pettersson B.M.F."/>
            <person name="Ramesh M."/>
            <person name="Das S."/>
            <person name="Dasgupta S."/>
            <person name="Kirsebom L.A."/>
        </authorList>
    </citation>
    <scope>NUCLEOTIDE SEQUENCE [LARGE SCALE GENOMIC DNA]</scope>
    <source>
        <strain evidence="2 3">DSM 44078</strain>
    </source>
</reference>
<gene>
    <name evidence="2" type="ORF">H7J73_02605</name>
</gene>
<organism evidence="2 3">
    <name type="scientific">Mycolicibacterium komossense</name>
    <dbReference type="NCBI Taxonomy" id="1779"/>
    <lineage>
        <taxon>Bacteria</taxon>
        <taxon>Bacillati</taxon>
        <taxon>Actinomycetota</taxon>
        <taxon>Actinomycetes</taxon>
        <taxon>Mycobacteriales</taxon>
        <taxon>Mycobacteriaceae</taxon>
        <taxon>Mycolicibacterium</taxon>
    </lineage>
</organism>
<accession>A0ABT3C634</accession>